<reference evidence="4 5" key="1">
    <citation type="submission" date="2018-06" db="EMBL/GenBank/DDBJ databases">
        <authorList>
            <consortium name="Pathogen Informatics"/>
            <person name="Doyle S."/>
        </authorList>
    </citation>
    <scope>NUCLEOTIDE SEQUENCE [LARGE SCALE GENOMIC DNA]</scope>
    <source>
        <strain evidence="4 5">NCTC7807</strain>
    </source>
</reference>
<evidence type="ECO:0000256" key="1">
    <source>
        <dbReference type="SAM" id="MobiDB-lite"/>
    </source>
</evidence>
<keyword evidence="2" id="KW-0472">Membrane</keyword>
<dbReference type="Pfam" id="PF10708">
    <property type="entry name" value="DUF2510"/>
    <property type="match status" value="1"/>
</dbReference>
<feature type="compositionally biased region" description="Low complexity" evidence="1">
    <location>
        <begin position="123"/>
        <end position="133"/>
    </location>
</feature>
<protein>
    <submittedName>
        <fullName evidence="4">Protein of uncharacterized function (DUF2510)</fullName>
    </submittedName>
</protein>
<keyword evidence="2" id="KW-0812">Transmembrane</keyword>
<evidence type="ECO:0000259" key="3">
    <source>
        <dbReference type="Pfam" id="PF10708"/>
    </source>
</evidence>
<dbReference type="AlphaFoldDB" id="A0A380P570"/>
<dbReference type="EMBL" id="UHID01000007">
    <property type="protein sequence ID" value="SUP60245.1"/>
    <property type="molecule type" value="Genomic_DNA"/>
</dbReference>
<dbReference type="Proteomes" id="UP000254150">
    <property type="component" value="Unassembled WGS sequence"/>
</dbReference>
<feature type="region of interest" description="Disordered" evidence="1">
    <location>
        <begin position="97"/>
        <end position="133"/>
    </location>
</feature>
<dbReference type="RefSeq" id="WP_181844083.1">
    <property type="nucleotide sequence ID" value="NZ_UHID01000007.1"/>
</dbReference>
<organism evidence="4 5">
    <name type="scientific">Streptomyces griseus</name>
    <dbReference type="NCBI Taxonomy" id="1911"/>
    <lineage>
        <taxon>Bacteria</taxon>
        <taxon>Bacillati</taxon>
        <taxon>Actinomycetota</taxon>
        <taxon>Actinomycetes</taxon>
        <taxon>Kitasatosporales</taxon>
        <taxon>Streptomycetaceae</taxon>
        <taxon>Streptomyces</taxon>
    </lineage>
</organism>
<feature type="domain" description="DUF2510" evidence="3">
    <location>
        <begin position="7"/>
        <end position="42"/>
    </location>
</feature>
<gene>
    <name evidence="4" type="ORF">NCTC7807_04311</name>
</gene>
<evidence type="ECO:0000256" key="2">
    <source>
        <dbReference type="SAM" id="Phobius"/>
    </source>
</evidence>
<name>A0A380P570_STRGR</name>
<feature type="region of interest" description="Disordered" evidence="1">
    <location>
        <begin position="1"/>
        <end position="72"/>
    </location>
</feature>
<proteinExistence type="predicted"/>
<sequence>MTQVTPPGWYPDPGHAGDGPRQERWWDGGQWTDSLRPAGGPAGAAPGTGQGWGRPAPWGPGPGQPYTAPPKSRRTARTVVAAVVGLAVLAGIGGGVYALTQDGPDERAGAAGDDGARERRAPGDGAADAATDGASGIALPVLEGWTGESGEAGAQVTTRPYPCPGAAELTCVRSGAFSMPAQAMGLKERTARATAEADIEANIEEAYGGETYGSITSREEVAAKAVTVAGQRGHLVRWKVETASGVDGYVQSLAFPSPASPRLMVLVRFGLDDHPKAPRPTVLDQIPRAIQKAELGTGPGREV</sequence>
<feature type="compositionally biased region" description="Gly residues" evidence="1">
    <location>
        <begin position="40"/>
        <end position="52"/>
    </location>
</feature>
<accession>A0A380P570</accession>
<keyword evidence="2" id="KW-1133">Transmembrane helix</keyword>
<evidence type="ECO:0000313" key="5">
    <source>
        <dbReference type="Proteomes" id="UP000254150"/>
    </source>
</evidence>
<feature type="transmembrane region" description="Helical" evidence="2">
    <location>
        <begin position="79"/>
        <end position="99"/>
    </location>
</feature>
<dbReference type="InterPro" id="IPR018929">
    <property type="entry name" value="DUF2510"/>
</dbReference>
<feature type="compositionally biased region" description="Basic and acidic residues" evidence="1">
    <location>
        <begin position="104"/>
        <end position="122"/>
    </location>
</feature>
<evidence type="ECO:0000313" key="4">
    <source>
        <dbReference type="EMBL" id="SUP60245.1"/>
    </source>
</evidence>